<name>A0A8S5LTJ5_9CAUD</name>
<dbReference type="Pfam" id="PF04883">
    <property type="entry name" value="HK97-gp10_like"/>
    <property type="match status" value="1"/>
</dbReference>
<accession>A0A8S5LTJ5</accession>
<proteinExistence type="predicted"/>
<reference evidence="1" key="1">
    <citation type="journal article" date="2021" name="Proc. Natl. Acad. Sci. U.S.A.">
        <title>A Catalog of Tens of Thousands of Viruses from Human Metagenomes Reveals Hidden Associations with Chronic Diseases.</title>
        <authorList>
            <person name="Tisza M.J."/>
            <person name="Buck C.B."/>
        </authorList>
    </citation>
    <scope>NUCLEOTIDE SEQUENCE</scope>
    <source>
        <strain evidence="1">Ct25F5</strain>
    </source>
</reference>
<protein>
    <submittedName>
        <fullName evidence="1">Tail component</fullName>
    </submittedName>
</protein>
<evidence type="ECO:0000313" key="1">
    <source>
        <dbReference type="EMBL" id="DAD73187.1"/>
    </source>
</evidence>
<organism evidence="1">
    <name type="scientific">Myoviridae sp. ct25F5</name>
    <dbReference type="NCBI Taxonomy" id="2826604"/>
    <lineage>
        <taxon>Viruses</taxon>
        <taxon>Duplodnaviria</taxon>
        <taxon>Heunggongvirae</taxon>
        <taxon>Uroviricota</taxon>
        <taxon>Caudoviricetes</taxon>
    </lineage>
</organism>
<dbReference type="EMBL" id="BK014731">
    <property type="protein sequence ID" value="DAD73187.1"/>
    <property type="molecule type" value="Genomic_DNA"/>
</dbReference>
<dbReference type="InterPro" id="IPR010064">
    <property type="entry name" value="HK97-gp10_tail"/>
</dbReference>
<sequence length="136" mass="14835">MSVEFQDFSVQVKEAVGEKAAQFIEEAAGEIESAARRNSRVDTGQLKGSWNHQVNESAQEATIGSPLQNAIWEEFGTGEYAAGGDGRKGGWYYVDSEGNGHFTHGKKPNHTLQKAFDSTKTAIIRRAKQIFGELGS</sequence>